<name>A0A150FW07_GONPE</name>
<accession>A0A150FW07</accession>
<comment type="caution">
    <text evidence="2">The sequence shown here is derived from an EMBL/GenBank/DDBJ whole genome shotgun (WGS) entry which is preliminary data.</text>
</comment>
<reference evidence="3" key="1">
    <citation type="journal article" date="2016" name="Nat. Commun.">
        <title>The Gonium pectorale genome demonstrates co-option of cell cycle regulation during the evolution of multicellularity.</title>
        <authorList>
            <person name="Hanschen E.R."/>
            <person name="Marriage T.N."/>
            <person name="Ferris P.J."/>
            <person name="Hamaji T."/>
            <person name="Toyoda A."/>
            <person name="Fujiyama A."/>
            <person name="Neme R."/>
            <person name="Noguchi H."/>
            <person name="Minakuchi Y."/>
            <person name="Suzuki M."/>
            <person name="Kawai-Toyooka H."/>
            <person name="Smith D.R."/>
            <person name="Sparks H."/>
            <person name="Anderson J."/>
            <person name="Bakaric R."/>
            <person name="Luria V."/>
            <person name="Karger A."/>
            <person name="Kirschner M.W."/>
            <person name="Durand P.M."/>
            <person name="Michod R.E."/>
            <person name="Nozaki H."/>
            <person name="Olson B.J."/>
        </authorList>
    </citation>
    <scope>NUCLEOTIDE SEQUENCE [LARGE SCALE GENOMIC DNA]</scope>
    <source>
        <strain evidence="3">NIES-2863</strain>
    </source>
</reference>
<evidence type="ECO:0000313" key="3">
    <source>
        <dbReference type="Proteomes" id="UP000075714"/>
    </source>
</evidence>
<protein>
    <submittedName>
        <fullName evidence="2">Uncharacterized protein</fullName>
    </submittedName>
</protein>
<dbReference type="AlphaFoldDB" id="A0A150FW07"/>
<gene>
    <name evidence="2" type="ORF">GPECTOR_278g731</name>
</gene>
<evidence type="ECO:0000256" key="1">
    <source>
        <dbReference type="SAM" id="MobiDB-lite"/>
    </source>
</evidence>
<organism evidence="2 3">
    <name type="scientific">Gonium pectorale</name>
    <name type="common">Green alga</name>
    <dbReference type="NCBI Taxonomy" id="33097"/>
    <lineage>
        <taxon>Eukaryota</taxon>
        <taxon>Viridiplantae</taxon>
        <taxon>Chlorophyta</taxon>
        <taxon>core chlorophytes</taxon>
        <taxon>Chlorophyceae</taxon>
        <taxon>CS clade</taxon>
        <taxon>Chlamydomonadales</taxon>
        <taxon>Volvocaceae</taxon>
        <taxon>Gonium</taxon>
    </lineage>
</organism>
<dbReference type="Proteomes" id="UP000075714">
    <property type="component" value="Unassembled WGS sequence"/>
</dbReference>
<feature type="region of interest" description="Disordered" evidence="1">
    <location>
        <begin position="274"/>
        <end position="296"/>
    </location>
</feature>
<dbReference type="OrthoDB" id="49083at2759"/>
<sequence>MEINAPHLTLAFDPEELAELLTRGLYALVIGYCQAGKTGTLIICILFAWLKRMPVAVVLCDKKDNVLALVDNTTPSKLGYMVNRLNEFIGQCDHPMVVQGRQMAQGHVIKLLDLTGKKQCDSDQIKKCREQILCGLTVPVTFFTFGKLDLLTTAFEGGPPSMVVLDEGRATITAEQDEELIKREMAFNSLAGKIANGKFANISHLVQVTATPIDSMVWNAVQRLSWGVMRLADDLLAQQGYVDFSMIRPFRNKSGAEVFLEMHEVKSKTEYGLLPPGIAQPSKDEDEQQAAAETSATKAAKQVATKAVKKAVKKAAHHHEANKQQEAGDEQAAAKEPNKTPPTAKVFDFFDHVEELRCQGKRGLLVVDIVNPRVNTTVNTTQRAMKFARQYPHWIVLVHSGANKLQQVKYAYDNEGNINVVTRSELLTSDGTPISDIAGGISMFDKELDSPVLIIGYFTMKRSVSTRSDVRVPTHIVVAPTKGTSLADLIQMVGRVNGKNKDVLDSHGFQKVEVLMLKGDYSLIKEYYALVEWMAARVNSIAAEGRSFTLDDLLKGRCLTPPLRKYIESCSGRNMGQHKLRSRELLQQIKPQVGGSNADDLSDDSHTPPAEYQEADFDNATLIVNARDNLQLTDAQERLLLALYHVKTKYRLSELNTNDLRAIDPSLLPGSNQLAQLAEHRLIDMEDRDGGVFILRENGINYCVDASVHLRNKADIQYVQLVAQVEGYMGDPGPGGSGS</sequence>
<dbReference type="EMBL" id="LSYV01000277">
    <property type="protein sequence ID" value="KXZ41802.1"/>
    <property type="molecule type" value="Genomic_DNA"/>
</dbReference>
<feature type="region of interest" description="Disordered" evidence="1">
    <location>
        <begin position="313"/>
        <end position="343"/>
    </location>
</feature>
<keyword evidence="3" id="KW-1185">Reference proteome</keyword>
<evidence type="ECO:0000313" key="2">
    <source>
        <dbReference type="EMBL" id="KXZ41802.1"/>
    </source>
</evidence>
<proteinExistence type="predicted"/>